<accession>A0AAE4APF2</accession>
<dbReference type="SUPFAM" id="SSF56300">
    <property type="entry name" value="Metallo-dependent phosphatases"/>
    <property type="match status" value="1"/>
</dbReference>
<keyword evidence="3" id="KW-1185">Reference proteome</keyword>
<dbReference type="GO" id="GO:0016787">
    <property type="term" value="F:hydrolase activity"/>
    <property type="evidence" value="ECO:0007669"/>
    <property type="project" value="UniProtKB-KW"/>
</dbReference>
<dbReference type="InterPro" id="IPR004843">
    <property type="entry name" value="Calcineurin-like_PHP"/>
</dbReference>
<protein>
    <submittedName>
        <fullName evidence="2">Histidinol phosphatase-like PHP family hydrolase/predicted phosphodiesterase</fullName>
    </submittedName>
</protein>
<evidence type="ECO:0000259" key="1">
    <source>
        <dbReference type="Pfam" id="PF00149"/>
    </source>
</evidence>
<reference evidence="2" key="1">
    <citation type="submission" date="2023-07" db="EMBL/GenBank/DDBJ databases">
        <title>Genomic Encyclopedia of Type Strains, Phase IV (KMG-IV): sequencing the most valuable type-strain genomes for metagenomic binning, comparative biology and taxonomic classification.</title>
        <authorList>
            <person name="Goeker M."/>
        </authorList>
    </citation>
    <scope>NUCLEOTIDE SEQUENCE</scope>
    <source>
        <strain evidence="2">DSM 24202</strain>
    </source>
</reference>
<dbReference type="SUPFAM" id="SSF89550">
    <property type="entry name" value="PHP domain-like"/>
    <property type="match status" value="1"/>
</dbReference>
<feature type="domain" description="Calcineurin-like phosphoesterase" evidence="1">
    <location>
        <begin position="1"/>
        <end position="193"/>
    </location>
</feature>
<comment type="caution">
    <text evidence="2">The sequence shown here is derived from an EMBL/GenBank/DDBJ whole genome shotgun (WGS) entry which is preliminary data.</text>
</comment>
<organism evidence="2 3">
    <name type="scientific">Oligosphaera ethanolica</name>
    <dbReference type="NCBI Taxonomy" id="760260"/>
    <lineage>
        <taxon>Bacteria</taxon>
        <taxon>Pseudomonadati</taxon>
        <taxon>Lentisphaerota</taxon>
        <taxon>Oligosphaeria</taxon>
        <taxon>Oligosphaerales</taxon>
        <taxon>Oligosphaeraceae</taxon>
        <taxon>Oligosphaera</taxon>
    </lineage>
</organism>
<gene>
    <name evidence="2" type="ORF">J3R75_002010</name>
</gene>
<dbReference type="Pfam" id="PF00149">
    <property type="entry name" value="Metallophos"/>
    <property type="match status" value="1"/>
</dbReference>
<dbReference type="Proteomes" id="UP001238163">
    <property type="component" value="Unassembled WGS sequence"/>
</dbReference>
<dbReference type="AlphaFoldDB" id="A0AAE4APF2"/>
<evidence type="ECO:0000313" key="2">
    <source>
        <dbReference type="EMBL" id="MDQ0289903.1"/>
    </source>
</evidence>
<proteinExistence type="predicted"/>
<dbReference type="Gene3D" id="3.20.20.140">
    <property type="entry name" value="Metal-dependent hydrolases"/>
    <property type="match status" value="1"/>
</dbReference>
<dbReference type="InterPro" id="IPR029052">
    <property type="entry name" value="Metallo-depent_PP-like"/>
</dbReference>
<dbReference type="RefSeq" id="WP_307261342.1">
    <property type="nucleotide sequence ID" value="NZ_JAUSVL010000001.1"/>
</dbReference>
<dbReference type="InterPro" id="IPR016195">
    <property type="entry name" value="Pol/histidinol_Pase-like"/>
</dbReference>
<dbReference type="Gene3D" id="3.60.21.10">
    <property type="match status" value="1"/>
</dbReference>
<dbReference type="EMBL" id="JAUSVL010000001">
    <property type="protein sequence ID" value="MDQ0289903.1"/>
    <property type="molecule type" value="Genomic_DNA"/>
</dbReference>
<name>A0AAE4APF2_9BACT</name>
<evidence type="ECO:0000313" key="3">
    <source>
        <dbReference type="Proteomes" id="UP001238163"/>
    </source>
</evidence>
<keyword evidence="2" id="KW-0378">Hydrolase</keyword>
<sequence>MRIAIIADSHFSSTNAITCGKRHCGIADIIMRRAAFRIKRLIKPDAVILLGDLINDGDANNGPADLAALFTHTKLIDAPTIAIPGNHDGSADAFYQVFPKPAAITDIAGVRFVINAEHDEERPGYNAWRAPAGCDLLAAARKDWSGPIVALQHVPLFPPGSCNSPYHYSNADDLCQSMAAKGVTLAISAHYHHGVPLFAHNDVNYLVAPALCETPFPITVVDIDGQNVSTHSECLRMPADLQLVDTHMHTRFAYCNENMAPERIAAFADAFGIASFRITEHSGHLLYSSKDYYAAQDRDLPATTADRRLDDFFAAMAAANIPTAWTGLEIDARSDGQPLLSQTDWNKAAFRIGAMHQLPSIHRKLAVSEDQRRDEFLAIHNTFLRCGFTSLAHPFRVFRRGKLPIPPGCFKPLVAMLKQTNTAAEINFHTNEPPADFFRLCIANGVKLTLGSDAHNLYEIGDFALHLDFLRQCGVDTNLRDVLAL</sequence>